<feature type="binding site" evidence="5">
    <location>
        <position position="164"/>
    </location>
    <ligand>
        <name>Fe cation</name>
        <dbReference type="ChEBI" id="CHEBI:24875"/>
        <note>catalytic</note>
    </ligand>
</feature>
<protein>
    <submittedName>
        <fullName evidence="7">Lignostilbene-alpha,beta-dioxygenase isozyme I</fullName>
        <ecNumber evidence="7">1.13.11.43</ecNumber>
    </submittedName>
</protein>
<dbReference type="PANTHER" id="PTHR10543">
    <property type="entry name" value="BETA-CAROTENE DIOXYGENASE"/>
    <property type="match status" value="1"/>
</dbReference>
<evidence type="ECO:0000256" key="6">
    <source>
        <dbReference type="SAM" id="MobiDB-lite"/>
    </source>
</evidence>
<feature type="binding site" evidence="5">
    <location>
        <position position="279"/>
    </location>
    <ligand>
        <name>Fe cation</name>
        <dbReference type="ChEBI" id="CHEBI:24875"/>
        <note>catalytic</note>
    </ligand>
</feature>
<dbReference type="EC" id="1.13.11.43" evidence="7"/>
<dbReference type="Pfam" id="PF03055">
    <property type="entry name" value="RPE65"/>
    <property type="match status" value="1"/>
</dbReference>
<dbReference type="GO" id="GO:0016121">
    <property type="term" value="P:carotene catabolic process"/>
    <property type="evidence" value="ECO:0007669"/>
    <property type="project" value="TreeGrafter"/>
</dbReference>
<proteinExistence type="inferred from homology"/>
<evidence type="ECO:0000256" key="5">
    <source>
        <dbReference type="PIRSR" id="PIRSR604294-1"/>
    </source>
</evidence>
<evidence type="ECO:0000256" key="3">
    <source>
        <dbReference type="ARBA" id="ARBA00023002"/>
    </source>
</evidence>
<feature type="region of interest" description="Disordered" evidence="6">
    <location>
        <begin position="92"/>
        <end position="117"/>
    </location>
</feature>
<evidence type="ECO:0000313" key="7">
    <source>
        <dbReference type="EMBL" id="CAA2100033.1"/>
    </source>
</evidence>
<evidence type="ECO:0000256" key="1">
    <source>
        <dbReference type="ARBA" id="ARBA00006787"/>
    </source>
</evidence>
<dbReference type="EMBL" id="LR743507">
    <property type="protein sequence ID" value="CAA2100033.1"/>
    <property type="molecule type" value="Genomic_DNA"/>
</dbReference>
<dbReference type="InterPro" id="IPR004294">
    <property type="entry name" value="Carotenoid_Oase"/>
</dbReference>
<comment type="similarity">
    <text evidence="1">Belongs to the carotenoid oxygenase family.</text>
</comment>
<comment type="cofactor">
    <cofactor evidence="5">
        <name>Fe(2+)</name>
        <dbReference type="ChEBI" id="CHEBI:29033"/>
    </cofactor>
    <text evidence="5">Binds 1 Fe(2+) ion per subunit.</text>
</comment>
<organism evidence="7">
    <name type="scientific">Variovorax paradoxus</name>
    <dbReference type="NCBI Taxonomy" id="34073"/>
    <lineage>
        <taxon>Bacteria</taxon>
        <taxon>Pseudomonadati</taxon>
        <taxon>Pseudomonadota</taxon>
        <taxon>Betaproteobacteria</taxon>
        <taxon>Burkholderiales</taxon>
        <taxon>Comamonadaceae</taxon>
        <taxon>Variovorax</taxon>
    </lineage>
</organism>
<accession>A0A679INA8</accession>
<keyword evidence="2 5" id="KW-0479">Metal-binding</keyword>
<dbReference type="GO" id="GO:0010436">
    <property type="term" value="F:carotenoid dioxygenase activity"/>
    <property type="evidence" value="ECO:0007669"/>
    <property type="project" value="TreeGrafter"/>
</dbReference>
<reference evidence="7" key="1">
    <citation type="submission" date="2019-12" db="EMBL/GenBank/DDBJ databases">
        <authorList>
            <person name="Cremers G."/>
        </authorList>
    </citation>
    <scope>NUCLEOTIDE SEQUENCE</scope>
    <source>
        <strain evidence="7">Vvax</strain>
    </source>
</reference>
<gene>
    <name evidence="7" type="ORF">VVAX_00536</name>
</gene>
<dbReference type="AlphaFoldDB" id="A0A679INA8"/>
<keyword evidence="3 7" id="KW-0560">Oxidoreductase</keyword>
<name>A0A679INA8_VARPD</name>
<keyword evidence="4 5" id="KW-0408">Iron</keyword>
<evidence type="ECO:0000256" key="2">
    <source>
        <dbReference type="ARBA" id="ARBA00022723"/>
    </source>
</evidence>
<dbReference type="PANTHER" id="PTHR10543:SF89">
    <property type="entry name" value="CAROTENOID 9,10(9',10')-CLEAVAGE DIOXYGENASE 1"/>
    <property type="match status" value="1"/>
</dbReference>
<feature type="binding site" evidence="5">
    <location>
        <position position="462"/>
    </location>
    <ligand>
        <name>Fe cation</name>
        <dbReference type="ChEBI" id="CHEBI:24875"/>
        <note>catalytic</note>
    </ligand>
</feature>
<evidence type="ECO:0000256" key="4">
    <source>
        <dbReference type="ARBA" id="ARBA00023004"/>
    </source>
</evidence>
<sequence>MNDALPRNAPPPNMAPIDFETEVGPLPLKGAIPDGLRGTLVRNGPNPVMPDPKEHWFAGDGMLHAFSIDDGKNGAEIRYRNRWVRTQRWQAAAKGKDLPGGFQEAPPDGQQRDDGSANTNVIRHAGHMLALEEAHLPVEVALPALDTLGPNDFTGGLQGAFTAHPKTDPKTGELLFFGYGTPAPLSNGMSFGVMSPEGRVTRFERFEAPYASMVHDFMVTERHVMFPIMPLTASMERAQSGRPPYAWEPEFGTRVGLMPRDGSTRDIVWWTGPACYVFHVMNAWEADGSLFADVVQFPTPPLFPRPDGSPVSDKPAASRLVRWQFDLSNPSREFMQTQLEEIPGEFPRIDERFAGLPYRHGWYVCRGIAQPGEPPRLYAGLVHVDHATPHRDMYLFPAPDVVSEGVFVPRSADAEEGDGWLLATVWRGATDTSDLVVFDARALAAGPVCTASLPHRVPVGFHGNWFAHGGAGSLQGARP</sequence>
<dbReference type="GO" id="GO:0046872">
    <property type="term" value="F:metal ion binding"/>
    <property type="evidence" value="ECO:0007669"/>
    <property type="project" value="UniProtKB-KW"/>
</dbReference>
<dbReference type="GO" id="GO:0050054">
    <property type="term" value="F:lignostilbene alpha beta-dioxygenase activity"/>
    <property type="evidence" value="ECO:0007669"/>
    <property type="project" value="UniProtKB-EC"/>
</dbReference>
<dbReference type="RefSeq" id="WP_339088284.1">
    <property type="nucleotide sequence ID" value="NZ_LR743507.1"/>
</dbReference>
<keyword evidence="7" id="KW-0223">Dioxygenase</keyword>
<feature type="binding site" evidence="5">
    <location>
        <position position="215"/>
    </location>
    <ligand>
        <name>Fe cation</name>
        <dbReference type="ChEBI" id="CHEBI:24875"/>
        <note>catalytic</note>
    </ligand>
</feature>